<protein>
    <submittedName>
        <fullName evidence="2">Uncharacterized protein</fullName>
    </submittedName>
</protein>
<feature type="compositionally biased region" description="Polar residues" evidence="1">
    <location>
        <begin position="7"/>
        <end position="19"/>
    </location>
</feature>
<gene>
    <name evidence="2" type="ORF">PLEPLA_LOCUS6107</name>
</gene>
<feature type="compositionally biased region" description="Polar residues" evidence="1">
    <location>
        <begin position="50"/>
        <end position="71"/>
    </location>
</feature>
<evidence type="ECO:0000313" key="2">
    <source>
        <dbReference type="EMBL" id="CAB1418283.1"/>
    </source>
</evidence>
<feature type="compositionally biased region" description="Basic and acidic residues" evidence="1">
    <location>
        <begin position="72"/>
        <end position="93"/>
    </location>
</feature>
<dbReference type="AlphaFoldDB" id="A0A9N7TTQ7"/>
<dbReference type="EMBL" id="CADEAL010000314">
    <property type="protein sequence ID" value="CAB1418283.1"/>
    <property type="molecule type" value="Genomic_DNA"/>
</dbReference>
<sequence length="160" mass="17246">MPPLLKTSGSQDKQPSSVLSPAVGEDRTDSLGSLVNTGLPRYQQQQQQQHNSTPDPQFSATLASSPSSVTRSHFEAAHSPAHETTEAPVVEEARPVERRSLYWAGSGVQSDPVGNQVLDLRHCVCSDPGPGVFSRRRTELHTGEGERGGVVVVVVVVVWR</sequence>
<evidence type="ECO:0000256" key="1">
    <source>
        <dbReference type="SAM" id="MobiDB-lite"/>
    </source>
</evidence>
<proteinExistence type="predicted"/>
<dbReference type="Proteomes" id="UP001153269">
    <property type="component" value="Unassembled WGS sequence"/>
</dbReference>
<keyword evidence="3" id="KW-1185">Reference proteome</keyword>
<name>A0A9N7TTQ7_PLEPL</name>
<feature type="region of interest" description="Disordered" evidence="1">
    <location>
        <begin position="1"/>
        <end position="93"/>
    </location>
</feature>
<evidence type="ECO:0000313" key="3">
    <source>
        <dbReference type="Proteomes" id="UP001153269"/>
    </source>
</evidence>
<comment type="caution">
    <text evidence="2">The sequence shown here is derived from an EMBL/GenBank/DDBJ whole genome shotgun (WGS) entry which is preliminary data.</text>
</comment>
<accession>A0A9N7TTQ7</accession>
<reference evidence="2" key="1">
    <citation type="submission" date="2020-03" db="EMBL/GenBank/DDBJ databases">
        <authorList>
            <person name="Weist P."/>
        </authorList>
    </citation>
    <scope>NUCLEOTIDE SEQUENCE</scope>
</reference>
<organism evidence="2 3">
    <name type="scientific">Pleuronectes platessa</name>
    <name type="common">European plaice</name>
    <dbReference type="NCBI Taxonomy" id="8262"/>
    <lineage>
        <taxon>Eukaryota</taxon>
        <taxon>Metazoa</taxon>
        <taxon>Chordata</taxon>
        <taxon>Craniata</taxon>
        <taxon>Vertebrata</taxon>
        <taxon>Euteleostomi</taxon>
        <taxon>Actinopterygii</taxon>
        <taxon>Neopterygii</taxon>
        <taxon>Teleostei</taxon>
        <taxon>Neoteleostei</taxon>
        <taxon>Acanthomorphata</taxon>
        <taxon>Carangaria</taxon>
        <taxon>Pleuronectiformes</taxon>
        <taxon>Pleuronectoidei</taxon>
        <taxon>Pleuronectidae</taxon>
        <taxon>Pleuronectes</taxon>
    </lineage>
</organism>